<evidence type="ECO:0000313" key="2">
    <source>
        <dbReference type="EMBL" id="RXW23311.1"/>
    </source>
</evidence>
<dbReference type="STRING" id="2316362.A0A4Q2DUD7"/>
<dbReference type="EMBL" id="SDEE01000045">
    <property type="protein sequence ID" value="RXW23311.1"/>
    <property type="molecule type" value="Genomic_DNA"/>
</dbReference>
<feature type="compositionally biased region" description="Polar residues" evidence="1">
    <location>
        <begin position="101"/>
        <end position="119"/>
    </location>
</feature>
<evidence type="ECO:0000313" key="3">
    <source>
        <dbReference type="Proteomes" id="UP000290288"/>
    </source>
</evidence>
<protein>
    <submittedName>
        <fullName evidence="2">Uncharacterized protein</fullName>
    </submittedName>
</protein>
<name>A0A4Q2DUD7_9AGAR</name>
<evidence type="ECO:0000256" key="1">
    <source>
        <dbReference type="SAM" id="MobiDB-lite"/>
    </source>
</evidence>
<comment type="caution">
    <text evidence="2">The sequence shown here is derived from an EMBL/GenBank/DDBJ whole genome shotgun (WGS) entry which is preliminary data.</text>
</comment>
<feature type="region of interest" description="Disordered" evidence="1">
    <location>
        <begin position="74"/>
        <end position="145"/>
    </location>
</feature>
<feature type="region of interest" description="Disordered" evidence="1">
    <location>
        <begin position="178"/>
        <end position="206"/>
    </location>
</feature>
<proteinExistence type="predicted"/>
<dbReference type="InterPro" id="IPR041078">
    <property type="entry name" value="Plavaka"/>
</dbReference>
<feature type="compositionally biased region" description="Low complexity" evidence="1">
    <location>
        <begin position="89"/>
        <end position="100"/>
    </location>
</feature>
<dbReference type="OrthoDB" id="2687259at2759"/>
<dbReference type="Pfam" id="PF18759">
    <property type="entry name" value="Plavaka"/>
    <property type="match status" value="1"/>
</dbReference>
<dbReference type="Proteomes" id="UP000290288">
    <property type="component" value="Unassembled WGS sequence"/>
</dbReference>
<sequence>MNNEHSQTENPDSWSEQCDGCYRKFKHPNGLPNHAPTCEELRLKRKHAREKARPAYLAKRAKVKKGLSLLKEWFGDSGSDLNFDRGLRSAEPGPSGAPSSNQLDESSEAQNIEVTSTVSEPGRPVASPAAEAPPPQTGRGFRLKKPSVRIRADFLPTSHLPLGLSDIPKAISEATAAGSAGVTSQGSTKPSLTAPSLIPPPPADATSINQLQQRNPALPLKETRKNAFGVYKRYQTQEDIPHDPDAYASLKDLQEEPAEELLNALEEDNALDVPLTSPPSHNFYPYPNLSSFLLGEYFWSDGNEKSQESFNRLLSVLTHPDFRSDDLLDTDWARINRILASSEYEEKKGSESPWADDGISWKTASVTISVPFNSRCNPPGPRPYTIHDFRYRPLIPLIKEKIKASTNRESFHYIPHELRWKPGTAKEDVRLYSELYNSDAFLQAYDDVQSIPIADCDLPRCVVGLMFASDSTTLASFGNANLWPLYLFFANDSKYQRGRPSMKLGEQVAYFEKLPDKFKDFYSEFNGSKNVNPAVLTHCHRELFHAQWKVLLDDEFMHAYEHGIIIECIDGVKRRFFPRIFTYSADYPEK</sequence>
<keyword evidence="3" id="KW-1185">Reference proteome</keyword>
<gene>
    <name evidence="2" type="ORF">EST38_g2533</name>
</gene>
<accession>A0A4Q2DUD7</accession>
<reference evidence="2 3" key="1">
    <citation type="submission" date="2019-01" db="EMBL/GenBank/DDBJ databases">
        <title>Draft genome sequence of Psathyrella aberdarensis IHI B618.</title>
        <authorList>
            <person name="Buettner E."/>
            <person name="Kellner H."/>
        </authorList>
    </citation>
    <scope>NUCLEOTIDE SEQUENCE [LARGE SCALE GENOMIC DNA]</scope>
    <source>
        <strain evidence="2 3">IHI B618</strain>
    </source>
</reference>
<dbReference type="AlphaFoldDB" id="A0A4Q2DUD7"/>
<organism evidence="2 3">
    <name type="scientific">Candolleomyces aberdarensis</name>
    <dbReference type="NCBI Taxonomy" id="2316362"/>
    <lineage>
        <taxon>Eukaryota</taxon>
        <taxon>Fungi</taxon>
        <taxon>Dikarya</taxon>
        <taxon>Basidiomycota</taxon>
        <taxon>Agaricomycotina</taxon>
        <taxon>Agaricomycetes</taxon>
        <taxon>Agaricomycetidae</taxon>
        <taxon>Agaricales</taxon>
        <taxon>Agaricineae</taxon>
        <taxon>Psathyrellaceae</taxon>
        <taxon>Candolleomyces</taxon>
    </lineage>
</organism>
<feature type="compositionally biased region" description="Polar residues" evidence="1">
    <location>
        <begin position="181"/>
        <end position="194"/>
    </location>
</feature>